<feature type="compositionally biased region" description="Basic residues" evidence="1">
    <location>
        <begin position="117"/>
        <end position="137"/>
    </location>
</feature>
<gene>
    <name evidence="3" type="ORF">SNE40_006713</name>
</gene>
<dbReference type="Pfam" id="PF15377">
    <property type="entry name" value="DUF4604"/>
    <property type="match status" value="1"/>
</dbReference>
<dbReference type="EMBL" id="JAZGQO010000006">
    <property type="protein sequence ID" value="KAK6184199.1"/>
    <property type="molecule type" value="Genomic_DNA"/>
</dbReference>
<feature type="domain" description="DUF4604" evidence="2">
    <location>
        <begin position="6"/>
        <end position="147"/>
    </location>
</feature>
<accession>A0AAN8PWE9</accession>
<evidence type="ECO:0000256" key="1">
    <source>
        <dbReference type="SAM" id="MobiDB-lite"/>
    </source>
</evidence>
<sequence>MPGRGNKVSYVENDEPSFIKRFKERIGYKEGPNVETKRELPDFNDEDEESTGNKDDEKPTVVVLKNGDLTSEEAEQLQLQIDKEEPAHNIGDKIVFKQPKKRQAEEEGDDSGEQVKKSGKTKGSKNKQKSKEKKQKKNNLLSFDEEEEDDT</sequence>
<dbReference type="PANTHER" id="PTHR31195:SF2">
    <property type="entry name" value="GEO02494P1"/>
    <property type="match status" value="1"/>
</dbReference>
<feature type="region of interest" description="Disordered" evidence="1">
    <location>
        <begin position="23"/>
        <end position="151"/>
    </location>
</feature>
<protein>
    <recommendedName>
        <fullName evidence="2">DUF4604 domain-containing protein</fullName>
    </recommendedName>
</protein>
<reference evidence="3 4" key="1">
    <citation type="submission" date="2024-01" db="EMBL/GenBank/DDBJ databases">
        <title>The genome of the rayed Mediterranean limpet Patella caerulea (Linnaeus, 1758).</title>
        <authorList>
            <person name="Anh-Thu Weber A."/>
            <person name="Halstead-Nussloch G."/>
        </authorList>
    </citation>
    <scope>NUCLEOTIDE SEQUENCE [LARGE SCALE GENOMIC DNA]</scope>
    <source>
        <strain evidence="3">AATW-2023a</strain>
        <tissue evidence="3">Whole specimen</tissue>
    </source>
</reference>
<dbReference type="Proteomes" id="UP001347796">
    <property type="component" value="Unassembled WGS sequence"/>
</dbReference>
<dbReference type="AlphaFoldDB" id="A0AAN8PWE9"/>
<dbReference type="InterPro" id="IPR040219">
    <property type="entry name" value="KIAA1143-like"/>
</dbReference>
<proteinExistence type="predicted"/>
<feature type="compositionally biased region" description="Basic and acidic residues" evidence="1">
    <location>
        <begin position="81"/>
        <end position="95"/>
    </location>
</feature>
<dbReference type="InterPro" id="IPR027911">
    <property type="entry name" value="DUF4604"/>
</dbReference>
<evidence type="ECO:0000313" key="3">
    <source>
        <dbReference type="EMBL" id="KAK6184199.1"/>
    </source>
</evidence>
<organism evidence="3 4">
    <name type="scientific">Patella caerulea</name>
    <name type="common">Rayed Mediterranean limpet</name>
    <dbReference type="NCBI Taxonomy" id="87958"/>
    <lineage>
        <taxon>Eukaryota</taxon>
        <taxon>Metazoa</taxon>
        <taxon>Spiralia</taxon>
        <taxon>Lophotrochozoa</taxon>
        <taxon>Mollusca</taxon>
        <taxon>Gastropoda</taxon>
        <taxon>Patellogastropoda</taxon>
        <taxon>Patelloidea</taxon>
        <taxon>Patellidae</taxon>
        <taxon>Patella</taxon>
    </lineage>
</organism>
<evidence type="ECO:0000259" key="2">
    <source>
        <dbReference type="Pfam" id="PF15377"/>
    </source>
</evidence>
<keyword evidence="4" id="KW-1185">Reference proteome</keyword>
<dbReference type="PANTHER" id="PTHR31195">
    <property type="entry name" value="GEO02494P1"/>
    <property type="match status" value="1"/>
</dbReference>
<name>A0AAN8PWE9_PATCE</name>
<evidence type="ECO:0000313" key="4">
    <source>
        <dbReference type="Proteomes" id="UP001347796"/>
    </source>
</evidence>
<comment type="caution">
    <text evidence="3">The sequence shown here is derived from an EMBL/GenBank/DDBJ whole genome shotgun (WGS) entry which is preliminary data.</text>
</comment>